<feature type="region of interest" description="Disordered" evidence="1">
    <location>
        <begin position="1"/>
        <end position="28"/>
    </location>
</feature>
<dbReference type="Proteomes" id="UP001195483">
    <property type="component" value="Unassembled WGS sequence"/>
</dbReference>
<gene>
    <name evidence="2" type="ORF">CHS0354_041624</name>
</gene>
<organism evidence="2 3">
    <name type="scientific">Potamilus streckersoni</name>
    <dbReference type="NCBI Taxonomy" id="2493646"/>
    <lineage>
        <taxon>Eukaryota</taxon>
        <taxon>Metazoa</taxon>
        <taxon>Spiralia</taxon>
        <taxon>Lophotrochozoa</taxon>
        <taxon>Mollusca</taxon>
        <taxon>Bivalvia</taxon>
        <taxon>Autobranchia</taxon>
        <taxon>Heteroconchia</taxon>
        <taxon>Palaeoheterodonta</taxon>
        <taxon>Unionida</taxon>
        <taxon>Unionoidea</taxon>
        <taxon>Unionidae</taxon>
        <taxon>Ambleminae</taxon>
        <taxon>Lampsilini</taxon>
        <taxon>Potamilus</taxon>
    </lineage>
</organism>
<keyword evidence="3" id="KW-1185">Reference proteome</keyword>
<sequence>MEKVELCINHGKKDATSEKDDDTKANPVTQAVPLRQRQLPSSFWEEPNRPQIRGDVLNGCNPSHYQEPVRNLLNKHSHPLFDRSNRMHFSYCCECRAKTDAGRDGHLCHGLHYPAQAFVPLVLDLYEGTGREQQGVISWGFNSWTRSQPYTQTFPARRVSTNTQRYHPFHNN</sequence>
<feature type="compositionally biased region" description="Basic and acidic residues" evidence="1">
    <location>
        <begin position="1"/>
        <end position="24"/>
    </location>
</feature>
<dbReference type="Pfam" id="PF15238">
    <property type="entry name" value="TEADIR3"/>
    <property type="match status" value="1"/>
</dbReference>
<evidence type="ECO:0000256" key="1">
    <source>
        <dbReference type="SAM" id="MobiDB-lite"/>
    </source>
</evidence>
<evidence type="ECO:0000313" key="2">
    <source>
        <dbReference type="EMBL" id="KAK3591577.1"/>
    </source>
</evidence>
<protein>
    <submittedName>
        <fullName evidence="2">Uncharacterized protein</fullName>
    </submittedName>
</protein>
<reference evidence="2" key="3">
    <citation type="submission" date="2023-05" db="EMBL/GenBank/DDBJ databases">
        <authorList>
            <person name="Smith C.H."/>
        </authorList>
    </citation>
    <scope>NUCLEOTIDE SEQUENCE</scope>
    <source>
        <strain evidence="2">CHS0354</strain>
        <tissue evidence="2">Mantle</tissue>
    </source>
</reference>
<evidence type="ECO:0000313" key="3">
    <source>
        <dbReference type="Proteomes" id="UP001195483"/>
    </source>
</evidence>
<dbReference type="AlphaFoldDB" id="A0AAE0SGF8"/>
<reference evidence="2" key="2">
    <citation type="journal article" date="2021" name="Genome Biol. Evol.">
        <title>Developing a high-quality reference genome for a parasitic bivalve with doubly uniparental inheritance (Bivalvia: Unionida).</title>
        <authorList>
            <person name="Smith C.H."/>
        </authorList>
    </citation>
    <scope>NUCLEOTIDE SEQUENCE</scope>
    <source>
        <strain evidence="2">CHS0354</strain>
        <tissue evidence="2">Mantle</tissue>
    </source>
</reference>
<comment type="caution">
    <text evidence="2">The sequence shown here is derived from an EMBL/GenBank/DDBJ whole genome shotgun (WGS) entry which is preliminary data.</text>
</comment>
<proteinExistence type="predicted"/>
<name>A0AAE0SGF8_9BIVA</name>
<accession>A0AAE0SGF8</accession>
<dbReference type="InterPro" id="IPR053819">
    <property type="entry name" value="TEADIR3_omega_loop"/>
</dbReference>
<reference evidence="2" key="1">
    <citation type="journal article" date="2021" name="Genome Biol. Evol.">
        <title>A High-Quality Reference Genome for a Parasitic Bivalve with Doubly Uniparental Inheritance (Bivalvia: Unionida).</title>
        <authorList>
            <person name="Smith C.H."/>
        </authorList>
    </citation>
    <scope>NUCLEOTIDE SEQUENCE</scope>
    <source>
        <strain evidence="2">CHS0354</strain>
    </source>
</reference>
<dbReference type="EMBL" id="JAEAOA010002348">
    <property type="protein sequence ID" value="KAK3591577.1"/>
    <property type="molecule type" value="Genomic_DNA"/>
</dbReference>